<evidence type="ECO:0000256" key="2">
    <source>
        <dbReference type="SAM" id="Phobius"/>
    </source>
</evidence>
<gene>
    <name evidence="4" type="ORF">B0J15DRAFT_509666</name>
</gene>
<dbReference type="InterPro" id="IPR056121">
    <property type="entry name" value="DUF7704"/>
</dbReference>
<dbReference type="Pfam" id="PF24803">
    <property type="entry name" value="DUF7704"/>
    <property type="match status" value="1"/>
</dbReference>
<name>A0A9P9L014_FUSSL</name>
<evidence type="ECO:0000313" key="5">
    <source>
        <dbReference type="Proteomes" id="UP000736672"/>
    </source>
</evidence>
<evidence type="ECO:0000259" key="3">
    <source>
        <dbReference type="Pfam" id="PF24803"/>
    </source>
</evidence>
<dbReference type="AlphaFoldDB" id="A0A9P9L014"/>
<accession>A0A9P9L014</accession>
<feature type="compositionally biased region" description="Basic and acidic residues" evidence="1">
    <location>
        <begin position="572"/>
        <end position="586"/>
    </location>
</feature>
<proteinExistence type="predicted"/>
<feature type="transmembrane region" description="Helical" evidence="2">
    <location>
        <begin position="12"/>
        <end position="35"/>
    </location>
</feature>
<feature type="transmembrane region" description="Helical" evidence="2">
    <location>
        <begin position="86"/>
        <end position="107"/>
    </location>
</feature>
<keyword evidence="2" id="KW-0812">Transmembrane</keyword>
<dbReference type="PANTHER" id="PTHR37019:SF2">
    <property type="entry name" value="EXPERA DOMAIN-CONTAINING PROTEIN"/>
    <property type="match status" value="1"/>
</dbReference>
<keyword evidence="5" id="KW-1185">Reference proteome</keyword>
<dbReference type="EMBL" id="JAGTJS010000004">
    <property type="protein sequence ID" value="KAH7271519.1"/>
    <property type="molecule type" value="Genomic_DNA"/>
</dbReference>
<feature type="compositionally biased region" description="Acidic residues" evidence="1">
    <location>
        <begin position="556"/>
        <end position="566"/>
    </location>
</feature>
<evidence type="ECO:0000256" key="1">
    <source>
        <dbReference type="SAM" id="MobiDB-lite"/>
    </source>
</evidence>
<dbReference type="Proteomes" id="UP000736672">
    <property type="component" value="Unassembled WGS sequence"/>
</dbReference>
<evidence type="ECO:0000313" key="4">
    <source>
        <dbReference type="EMBL" id="KAH7271519.1"/>
    </source>
</evidence>
<dbReference type="OrthoDB" id="5398572at2759"/>
<sequence length="764" mass="85180">MASSLPTFPRVVFTIVEPISLVAGFLGAVIDPAWFIGEQVLQKDGIATSEGSIVVAWQLGNLYLLLAFIGIAVLSTTSENKVVRAYLVALWLGDVGHIGFSCYGLGWGKLVRPVEWNAMAWGNIAMTSQSTQESKGKLLRDPVARRNAPVDTASIASIATEPSRVDDETEFGEDEKFVEDVKPAEGRDEEIRVGLEANDARRKILELSIPDLCRAADDLMEYIGKRDTDPDVFHGRLAIKRRAFQSVRAEYEEEDTAPFIGWAPFLSESAALARVNVVTAFDKLCDFNPDNEREMASFLTTLWPLFPAWFVLEQSMFQEPETMLDLRTWLFIESFSRQTGETDYKRLIASIFCKDEGKGKINYAQLFAGGHFLELGGEGEDHDELCSARVSEIVNIVHKKKAGEAISLLREKFGLDQLIPELQSTFKALYKILKPAEKQASIQLDTRAFTPYEHQQESMSMMGSQADDLASESQSIIRAGTGEAEPSLFVGQESIRALQEGNRRESTVPPSNQQLVVPGRNAPLDYPDHQNTDLLLRDSLPPPQPKKKRPGPFVENSDDDDDEDSGGECFETDTRSVKLIRREEPRGLMGPPPPKKSRVQQSVPDSQPSPSQTPDPSPTAPPQSSAANLRAVDERYAEMALQNRLNSSQGPQKRIPWTEPDSNMLIELIAECHCGWSVIERRGKERFEIPRNQQACRDKARNLKVQFLLTDRNLPPLFDEVALGPKEVMKVQSHGKNPFRRVADVDGDGRPIGTEFRTASMETF</sequence>
<reference evidence="4" key="1">
    <citation type="journal article" date="2021" name="Nat. Commun.">
        <title>Genetic determinants of endophytism in the Arabidopsis root mycobiome.</title>
        <authorList>
            <person name="Mesny F."/>
            <person name="Miyauchi S."/>
            <person name="Thiergart T."/>
            <person name="Pickel B."/>
            <person name="Atanasova L."/>
            <person name="Karlsson M."/>
            <person name="Huettel B."/>
            <person name="Barry K.W."/>
            <person name="Haridas S."/>
            <person name="Chen C."/>
            <person name="Bauer D."/>
            <person name="Andreopoulos W."/>
            <person name="Pangilinan J."/>
            <person name="LaButti K."/>
            <person name="Riley R."/>
            <person name="Lipzen A."/>
            <person name="Clum A."/>
            <person name="Drula E."/>
            <person name="Henrissat B."/>
            <person name="Kohler A."/>
            <person name="Grigoriev I.V."/>
            <person name="Martin F.M."/>
            <person name="Hacquard S."/>
        </authorList>
    </citation>
    <scope>NUCLEOTIDE SEQUENCE</scope>
    <source>
        <strain evidence="4">FSSC 5 MPI-SDFR-AT-0091</strain>
    </source>
</reference>
<keyword evidence="2" id="KW-0472">Membrane</keyword>
<keyword evidence="2" id="KW-1133">Transmembrane helix</keyword>
<organism evidence="4 5">
    <name type="scientific">Fusarium solani</name>
    <name type="common">Filamentous fungus</name>
    <dbReference type="NCBI Taxonomy" id="169388"/>
    <lineage>
        <taxon>Eukaryota</taxon>
        <taxon>Fungi</taxon>
        <taxon>Dikarya</taxon>
        <taxon>Ascomycota</taxon>
        <taxon>Pezizomycotina</taxon>
        <taxon>Sordariomycetes</taxon>
        <taxon>Hypocreomycetidae</taxon>
        <taxon>Hypocreales</taxon>
        <taxon>Nectriaceae</taxon>
        <taxon>Fusarium</taxon>
        <taxon>Fusarium solani species complex</taxon>
    </lineage>
</organism>
<feature type="compositionally biased region" description="Low complexity" evidence="1">
    <location>
        <begin position="599"/>
        <end position="610"/>
    </location>
</feature>
<protein>
    <recommendedName>
        <fullName evidence="3">DUF7704 domain-containing protein</fullName>
    </recommendedName>
</protein>
<feature type="region of interest" description="Disordered" evidence="1">
    <location>
        <begin position="499"/>
        <end position="627"/>
    </location>
</feature>
<dbReference type="PANTHER" id="PTHR37019">
    <property type="entry name" value="CHROMOSOME 1, WHOLE GENOME SHOTGUN SEQUENCE"/>
    <property type="match status" value="1"/>
</dbReference>
<comment type="caution">
    <text evidence="4">The sequence shown here is derived from an EMBL/GenBank/DDBJ whole genome shotgun (WGS) entry which is preliminary data.</text>
</comment>
<feature type="transmembrane region" description="Helical" evidence="2">
    <location>
        <begin position="55"/>
        <end position="74"/>
    </location>
</feature>
<feature type="domain" description="DUF7704" evidence="3">
    <location>
        <begin position="2"/>
        <end position="128"/>
    </location>
</feature>
<feature type="compositionally biased region" description="Pro residues" evidence="1">
    <location>
        <begin position="611"/>
        <end position="621"/>
    </location>
</feature>